<reference evidence="4 5" key="1">
    <citation type="journal article" date="2014" name="Curr. Microbiol.">
        <title>Spirosoma radiotolerans sp. nov., a gamma-radiation-resistant bacterium isolated from gamma ray-irradiated soil.</title>
        <authorList>
            <person name="Lee J.J."/>
            <person name="Srinivasan S."/>
            <person name="Lim S."/>
            <person name="Joe M."/>
            <person name="Im S."/>
            <person name="Bae S.I."/>
            <person name="Park K.R."/>
            <person name="Han J.H."/>
            <person name="Park S.H."/>
            <person name="Joo B.M."/>
            <person name="Park S.J."/>
            <person name="Kim M.K."/>
        </authorList>
    </citation>
    <scope>NUCLEOTIDE SEQUENCE [LARGE SCALE GENOMIC DNA]</scope>
    <source>
        <strain evidence="4 5">DG5A</strain>
    </source>
</reference>
<dbReference type="CDD" id="cd18612">
    <property type="entry name" value="GH130_Lin0857-like"/>
    <property type="match status" value="1"/>
</dbReference>
<dbReference type="RefSeq" id="WP_046575847.1">
    <property type="nucleotide sequence ID" value="NZ_CP010429.1"/>
</dbReference>
<sequence>MRQYQLQRLIDQPIIQTSDVNPTIEGFKVLGAFNPAACIFGDEVLLLLRVAEAPKAEQGTILIPLIEEQDGVPTLTIKRFPEPTEPYDPRVVAIQGKVYLTSLSHLRLARSRDGIHFTIDDKPFLFPARMDESYGIEDARITFLEDKYWITYTAVSEHGPGVGLAVTTDFKTVERIGMILPPPNKDVALFPQKINGKYMLLHRPMVSEIGKPSIWLAESADGLHWGNHRFLFGGRGASDFNFAWEGGKIGAGPEPILTDEGWLVCYHGADQTHAYALALALLDKNDPSIVLDRSVAPLLTPELSWEREGFFPNVVFSNGWIQWPEDSVKAGKIWVYYGAADSGVGLAELSKE</sequence>
<evidence type="ECO:0000313" key="4">
    <source>
        <dbReference type="EMBL" id="AKD56650.1"/>
    </source>
</evidence>
<dbReference type="GO" id="GO:0016798">
    <property type="term" value="F:hydrolase activity, acting on glycosyl bonds"/>
    <property type="evidence" value="ECO:0007669"/>
    <property type="project" value="UniProtKB-KW"/>
</dbReference>
<gene>
    <name evidence="4" type="ORF">SD10_18845</name>
</gene>
<dbReference type="PATRIC" id="fig|1379870.5.peg.4072"/>
<dbReference type="KEGG" id="srd:SD10_18845"/>
<evidence type="ECO:0000256" key="2">
    <source>
        <dbReference type="ARBA" id="ARBA00022679"/>
    </source>
</evidence>
<keyword evidence="2" id="KW-0808">Transferase</keyword>
<keyword evidence="1" id="KW-0328">Glycosyltransferase</keyword>
<evidence type="ECO:0000256" key="3">
    <source>
        <dbReference type="ARBA" id="ARBA00024356"/>
    </source>
</evidence>
<accession>A0A0E3ZXV3</accession>
<keyword evidence="5" id="KW-1185">Reference proteome</keyword>
<proteinExistence type="inferred from homology"/>
<dbReference type="Proteomes" id="UP000033054">
    <property type="component" value="Chromosome"/>
</dbReference>
<comment type="similarity">
    <text evidence="3">Belongs to the glycosyl hydrolase 130 family.</text>
</comment>
<dbReference type="Pfam" id="PF04041">
    <property type="entry name" value="Glyco_hydro_130"/>
    <property type="match status" value="1"/>
</dbReference>
<dbReference type="PANTHER" id="PTHR34106">
    <property type="entry name" value="GLYCOSIDASE"/>
    <property type="match status" value="1"/>
</dbReference>
<organism evidence="4 5">
    <name type="scientific">Spirosoma radiotolerans</name>
    <dbReference type="NCBI Taxonomy" id="1379870"/>
    <lineage>
        <taxon>Bacteria</taxon>
        <taxon>Pseudomonadati</taxon>
        <taxon>Bacteroidota</taxon>
        <taxon>Cytophagia</taxon>
        <taxon>Cytophagales</taxon>
        <taxon>Cytophagaceae</taxon>
        <taxon>Spirosoma</taxon>
    </lineage>
</organism>
<name>A0A0E3ZXV3_9BACT</name>
<dbReference type="SUPFAM" id="SSF75005">
    <property type="entry name" value="Arabinanase/levansucrase/invertase"/>
    <property type="match status" value="2"/>
</dbReference>
<dbReference type="EMBL" id="CP010429">
    <property type="protein sequence ID" value="AKD56650.1"/>
    <property type="molecule type" value="Genomic_DNA"/>
</dbReference>
<protein>
    <submittedName>
        <fullName evidence="4">Glycosidase</fullName>
    </submittedName>
</protein>
<dbReference type="HOGENOM" id="CLU_046648_0_0_10"/>
<dbReference type="PIRSF" id="PIRSF016202">
    <property type="entry name" value="PH1107"/>
    <property type="match status" value="1"/>
</dbReference>
<dbReference type="STRING" id="1379870.SD10_18845"/>
<dbReference type="AlphaFoldDB" id="A0A0E3ZXV3"/>
<dbReference type="PANTHER" id="PTHR34106:SF5">
    <property type="entry name" value="GLYCOSIDASE"/>
    <property type="match status" value="1"/>
</dbReference>
<evidence type="ECO:0000313" key="5">
    <source>
        <dbReference type="Proteomes" id="UP000033054"/>
    </source>
</evidence>
<dbReference type="Gene3D" id="2.115.10.20">
    <property type="entry name" value="Glycosyl hydrolase domain, family 43"/>
    <property type="match status" value="2"/>
</dbReference>
<dbReference type="GO" id="GO:0016757">
    <property type="term" value="F:glycosyltransferase activity"/>
    <property type="evidence" value="ECO:0007669"/>
    <property type="project" value="UniProtKB-KW"/>
</dbReference>
<dbReference type="InterPro" id="IPR007184">
    <property type="entry name" value="Mannoside_phosphorylase"/>
</dbReference>
<dbReference type="InterPro" id="IPR023296">
    <property type="entry name" value="Glyco_hydro_beta-prop_sf"/>
</dbReference>
<evidence type="ECO:0000256" key="1">
    <source>
        <dbReference type="ARBA" id="ARBA00022676"/>
    </source>
</evidence>
<dbReference type="OrthoDB" id="2534034at2"/>
<keyword evidence="4" id="KW-0326">Glycosidase</keyword>
<keyword evidence="4" id="KW-0378">Hydrolase</keyword>